<reference evidence="1" key="1">
    <citation type="submission" date="2014-09" db="EMBL/GenBank/DDBJ databases">
        <authorList>
            <person name="Magalhaes I.L.F."/>
            <person name="Oliveira U."/>
            <person name="Santos F.R."/>
            <person name="Vidigal T.H.D.A."/>
            <person name="Brescovit A.D."/>
            <person name="Santos A.J."/>
        </authorList>
    </citation>
    <scope>NUCLEOTIDE SEQUENCE</scope>
    <source>
        <tissue evidence="1">Shoot tissue taken approximately 20 cm above the soil surface</tissue>
    </source>
</reference>
<reference evidence="1" key="2">
    <citation type="journal article" date="2015" name="Data Brief">
        <title>Shoot transcriptome of the giant reed, Arundo donax.</title>
        <authorList>
            <person name="Barrero R.A."/>
            <person name="Guerrero F.D."/>
            <person name="Moolhuijzen P."/>
            <person name="Goolsby J.A."/>
            <person name="Tidwell J."/>
            <person name="Bellgard S.E."/>
            <person name="Bellgard M.I."/>
        </authorList>
    </citation>
    <scope>NUCLEOTIDE SEQUENCE</scope>
    <source>
        <tissue evidence="1">Shoot tissue taken approximately 20 cm above the soil surface</tissue>
    </source>
</reference>
<protein>
    <submittedName>
        <fullName evidence="1">Uncharacterized protein</fullName>
    </submittedName>
</protein>
<name>A0A0A9CP12_ARUDO</name>
<sequence>MAAAPAYFTANLSVKLKLPASHRFGLLYVNKK</sequence>
<proteinExistence type="predicted"/>
<organism evidence="1">
    <name type="scientific">Arundo donax</name>
    <name type="common">Giant reed</name>
    <name type="synonym">Donax arundinaceus</name>
    <dbReference type="NCBI Taxonomy" id="35708"/>
    <lineage>
        <taxon>Eukaryota</taxon>
        <taxon>Viridiplantae</taxon>
        <taxon>Streptophyta</taxon>
        <taxon>Embryophyta</taxon>
        <taxon>Tracheophyta</taxon>
        <taxon>Spermatophyta</taxon>
        <taxon>Magnoliopsida</taxon>
        <taxon>Liliopsida</taxon>
        <taxon>Poales</taxon>
        <taxon>Poaceae</taxon>
        <taxon>PACMAD clade</taxon>
        <taxon>Arundinoideae</taxon>
        <taxon>Arundineae</taxon>
        <taxon>Arundo</taxon>
    </lineage>
</organism>
<accession>A0A0A9CP12</accession>
<dbReference type="EMBL" id="GBRH01220549">
    <property type="protein sequence ID" value="JAD77346.1"/>
    <property type="molecule type" value="Transcribed_RNA"/>
</dbReference>
<dbReference type="AlphaFoldDB" id="A0A0A9CP12"/>
<evidence type="ECO:0000313" key="1">
    <source>
        <dbReference type="EMBL" id="JAD77346.1"/>
    </source>
</evidence>